<keyword evidence="4 5" id="KW-0472">Membrane</keyword>
<dbReference type="STRING" id="31958.SD37_04475"/>
<organism evidence="7 8">
    <name type="scientific">Amycolatopsis orientalis</name>
    <name type="common">Nocardia orientalis</name>
    <dbReference type="NCBI Taxonomy" id="31958"/>
    <lineage>
        <taxon>Bacteria</taxon>
        <taxon>Bacillati</taxon>
        <taxon>Actinomycetota</taxon>
        <taxon>Actinomycetes</taxon>
        <taxon>Pseudonocardiales</taxon>
        <taxon>Pseudonocardiaceae</taxon>
        <taxon>Amycolatopsis</taxon>
    </lineage>
</organism>
<feature type="transmembrane region" description="Helical" evidence="5">
    <location>
        <begin position="222"/>
        <end position="247"/>
    </location>
</feature>
<dbReference type="Pfam" id="PF12698">
    <property type="entry name" value="ABC2_membrane_3"/>
    <property type="match status" value="1"/>
</dbReference>
<keyword evidence="2 5" id="KW-0812">Transmembrane</keyword>
<feature type="transmembrane region" description="Helical" evidence="5">
    <location>
        <begin position="299"/>
        <end position="318"/>
    </location>
</feature>
<dbReference type="Proteomes" id="UP000093695">
    <property type="component" value="Chromosome"/>
</dbReference>
<proteinExistence type="predicted"/>
<dbReference type="EMBL" id="CP016174">
    <property type="protein sequence ID" value="ANN14985.1"/>
    <property type="molecule type" value="Genomic_DNA"/>
</dbReference>
<evidence type="ECO:0000313" key="8">
    <source>
        <dbReference type="Proteomes" id="UP000093695"/>
    </source>
</evidence>
<dbReference type="InterPro" id="IPR013525">
    <property type="entry name" value="ABC2_TM"/>
</dbReference>
<keyword evidence="3 5" id="KW-1133">Transmembrane helix</keyword>
<evidence type="ECO:0000256" key="3">
    <source>
        <dbReference type="ARBA" id="ARBA00022989"/>
    </source>
</evidence>
<name>A0A193BS08_AMYOR</name>
<gene>
    <name evidence="7" type="ORF">SD37_04475</name>
</gene>
<dbReference type="AlphaFoldDB" id="A0A193BS08"/>
<reference evidence="7 8" key="1">
    <citation type="journal article" date="2015" name="Genome Announc.">
        <title>Draft Genome Sequence of Norvancomycin-Producing Strain Amycolatopsis orientalis CPCC200066.</title>
        <authorList>
            <person name="Lei X."/>
            <person name="Yuan F."/>
            <person name="Shi Y."/>
            <person name="Li X."/>
            <person name="Wang L."/>
            <person name="Hong B."/>
        </authorList>
    </citation>
    <scope>NUCLEOTIDE SEQUENCE [LARGE SCALE GENOMIC DNA]</scope>
    <source>
        <strain evidence="7 8">B-37</strain>
    </source>
</reference>
<dbReference type="PANTHER" id="PTHR43471">
    <property type="entry name" value="ABC TRANSPORTER PERMEASE"/>
    <property type="match status" value="1"/>
</dbReference>
<feature type="transmembrane region" description="Helical" evidence="5">
    <location>
        <begin position="26"/>
        <end position="44"/>
    </location>
</feature>
<evidence type="ECO:0000256" key="4">
    <source>
        <dbReference type="ARBA" id="ARBA00023136"/>
    </source>
</evidence>
<evidence type="ECO:0000256" key="1">
    <source>
        <dbReference type="ARBA" id="ARBA00004141"/>
    </source>
</evidence>
<dbReference type="KEGG" id="aori:SD37_04475"/>
<sequence>MNTVSSWRAVWLIAKRELNTRLRTRSFVIGTAVLLVMLMGYVLLQSTLADNQDKSKIGLTGQATGIAQQLQTAGAALGEKIETVTVADPAQGRSQVEDGDLDALVSGNATELKVLVKSELDNKLRTVLNGVSQQEVLNGILSEAQKSPEQVMRTVQQTQVEVDSVKPPDPERAQRMVIGLIVAVLLYMSIVTYGTLVAQGVVEEKASRVVEILLSTVRPWHLLLGKVIGLGLVGLAQLVIIGGAGLIVASATDVLTLSGVATSALLWGVAWYLLGFLLYATVYGAMGSLVSRQEDTQSVIGPVNIVLILGFIVGFNLLAQAPDGTGTKVLSLVPLLSPVLMPARIAAGTVEVWEIALSLGLTVGAIALFTWLGARIYQNSVLRVGSRIKLTEALRG</sequence>
<dbReference type="GO" id="GO:0016020">
    <property type="term" value="C:membrane"/>
    <property type="evidence" value="ECO:0007669"/>
    <property type="project" value="UniProtKB-SubCell"/>
</dbReference>
<evidence type="ECO:0000256" key="5">
    <source>
        <dbReference type="SAM" id="Phobius"/>
    </source>
</evidence>
<feature type="transmembrane region" description="Helical" evidence="5">
    <location>
        <begin position="355"/>
        <end position="377"/>
    </location>
</feature>
<feature type="domain" description="ABC-2 type transporter transmembrane" evidence="6">
    <location>
        <begin position="27"/>
        <end position="374"/>
    </location>
</feature>
<comment type="subcellular location">
    <subcellularLocation>
        <location evidence="1">Membrane</location>
        <topology evidence="1">Multi-pass membrane protein</topology>
    </subcellularLocation>
</comment>
<evidence type="ECO:0000313" key="7">
    <source>
        <dbReference type="EMBL" id="ANN14985.1"/>
    </source>
</evidence>
<evidence type="ECO:0000259" key="6">
    <source>
        <dbReference type="Pfam" id="PF12698"/>
    </source>
</evidence>
<keyword evidence="8" id="KW-1185">Reference proteome</keyword>
<dbReference type="RefSeq" id="WP_044853949.1">
    <property type="nucleotide sequence ID" value="NZ_CP016174.1"/>
</dbReference>
<feature type="transmembrane region" description="Helical" evidence="5">
    <location>
        <begin position="176"/>
        <end position="202"/>
    </location>
</feature>
<feature type="transmembrane region" description="Helical" evidence="5">
    <location>
        <begin position="254"/>
        <end position="279"/>
    </location>
</feature>
<protein>
    <submittedName>
        <fullName evidence="7">ABC transporter permease</fullName>
    </submittedName>
</protein>
<dbReference type="PANTHER" id="PTHR43471:SF3">
    <property type="entry name" value="ABC TRANSPORTER PERMEASE PROTEIN NATB"/>
    <property type="match status" value="1"/>
</dbReference>
<accession>A0A193BS08</accession>
<dbReference type="GO" id="GO:0140359">
    <property type="term" value="F:ABC-type transporter activity"/>
    <property type="evidence" value="ECO:0007669"/>
    <property type="project" value="InterPro"/>
</dbReference>
<dbReference type="eggNOG" id="COG1668">
    <property type="taxonomic scope" value="Bacteria"/>
</dbReference>
<evidence type="ECO:0000256" key="2">
    <source>
        <dbReference type="ARBA" id="ARBA00022692"/>
    </source>
</evidence>